<feature type="transmembrane region" description="Helical" evidence="7">
    <location>
        <begin position="58"/>
        <end position="81"/>
    </location>
</feature>
<dbReference type="SUPFAM" id="SSF57850">
    <property type="entry name" value="RING/U-box"/>
    <property type="match status" value="1"/>
</dbReference>
<keyword evidence="5" id="KW-0862">Zinc</keyword>
<dbReference type="Pfam" id="PF13639">
    <property type="entry name" value="zf-RING_2"/>
    <property type="match status" value="1"/>
</dbReference>
<feature type="transmembrane region" description="Helical" evidence="7">
    <location>
        <begin position="229"/>
        <end position="245"/>
    </location>
</feature>
<feature type="domain" description="RING-type" evidence="8">
    <location>
        <begin position="353"/>
        <end position="392"/>
    </location>
</feature>
<keyword evidence="10" id="KW-1185">Reference proteome</keyword>
<evidence type="ECO:0000259" key="8">
    <source>
        <dbReference type="PROSITE" id="PS50089"/>
    </source>
</evidence>
<sequence length="398" mass="46194">MGFITKVRGRVQNAPKTGSHQWALCGKSEFGLLQCNIFCHKSGTAWCYNFHKNPETMLILLLLPILMGRIGLLYACVIYQYPLHIIYEWMKKWSLKGVTAVKPIISRFRKRLDECENSFVKMNLYIMLNQMVFFSLCDRALGLRDRQRVTSMYSLLFYNAMTYCFAYIRELIEKEDWSMKIQLTPSSNIMHLAMTATKIALEWTKAVTFIVTIVCMLLVLGLEQGLQNYCPTPIYILITVGYYILTEKTIQDSIPNILIYIPDDQFQDQILGLEKIHALLAIKLVTTLANLLFLIPMFPSLRITMLTLYINVWLQYKSSKIIKSQLDHELELVANFRQATEEDFSAKDEEDVCPICLGQMKSARVTPCQHMFHTNCLRLCVKNLNNCCPICKREFRFD</sequence>
<dbReference type="SMART" id="SM00184">
    <property type="entry name" value="RING"/>
    <property type="match status" value="1"/>
</dbReference>
<protein>
    <recommendedName>
        <fullName evidence="8">RING-type domain-containing protein</fullName>
    </recommendedName>
</protein>
<keyword evidence="4" id="KW-0833">Ubl conjugation pathway</keyword>
<dbReference type="Proteomes" id="UP001642540">
    <property type="component" value="Unassembled WGS sequence"/>
</dbReference>
<dbReference type="InterPro" id="IPR013083">
    <property type="entry name" value="Znf_RING/FYVE/PHD"/>
</dbReference>
<dbReference type="PROSITE" id="PS50089">
    <property type="entry name" value="ZF_RING_2"/>
    <property type="match status" value="1"/>
</dbReference>
<evidence type="ECO:0000256" key="2">
    <source>
        <dbReference type="ARBA" id="ARBA00022723"/>
    </source>
</evidence>
<evidence type="ECO:0000313" key="9">
    <source>
        <dbReference type="EMBL" id="CAL8103721.1"/>
    </source>
</evidence>
<keyword evidence="3 6" id="KW-0863">Zinc-finger</keyword>
<feature type="transmembrane region" description="Helical" evidence="7">
    <location>
        <begin position="149"/>
        <end position="168"/>
    </location>
</feature>
<evidence type="ECO:0000256" key="6">
    <source>
        <dbReference type="PROSITE-ProRule" id="PRU00175"/>
    </source>
</evidence>
<feature type="transmembrane region" description="Helical" evidence="7">
    <location>
        <begin position="291"/>
        <end position="314"/>
    </location>
</feature>
<dbReference type="Gene3D" id="3.30.40.10">
    <property type="entry name" value="Zinc/RING finger domain, C3HC4 (zinc finger)"/>
    <property type="match status" value="1"/>
</dbReference>
<gene>
    <name evidence="9" type="ORF">ODALV1_LOCUS11534</name>
</gene>
<evidence type="ECO:0000313" key="10">
    <source>
        <dbReference type="Proteomes" id="UP001642540"/>
    </source>
</evidence>
<evidence type="ECO:0000256" key="1">
    <source>
        <dbReference type="ARBA" id="ARBA00022679"/>
    </source>
</evidence>
<keyword evidence="1" id="KW-0808">Transferase</keyword>
<evidence type="ECO:0000256" key="3">
    <source>
        <dbReference type="ARBA" id="ARBA00022771"/>
    </source>
</evidence>
<feature type="transmembrane region" description="Helical" evidence="7">
    <location>
        <begin position="203"/>
        <end position="222"/>
    </location>
</feature>
<keyword evidence="7" id="KW-1133">Transmembrane helix</keyword>
<keyword evidence="7" id="KW-0472">Membrane</keyword>
<evidence type="ECO:0000256" key="4">
    <source>
        <dbReference type="ARBA" id="ARBA00022786"/>
    </source>
</evidence>
<proteinExistence type="predicted"/>
<feature type="transmembrane region" description="Helical" evidence="7">
    <location>
        <begin position="119"/>
        <end position="137"/>
    </location>
</feature>
<evidence type="ECO:0000256" key="5">
    <source>
        <dbReference type="ARBA" id="ARBA00022833"/>
    </source>
</evidence>
<name>A0ABP1QHZ2_9HEXA</name>
<organism evidence="9 10">
    <name type="scientific">Orchesella dallaii</name>
    <dbReference type="NCBI Taxonomy" id="48710"/>
    <lineage>
        <taxon>Eukaryota</taxon>
        <taxon>Metazoa</taxon>
        <taxon>Ecdysozoa</taxon>
        <taxon>Arthropoda</taxon>
        <taxon>Hexapoda</taxon>
        <taxon>Collembola</taxon>
        <taxon>Entomobryomorpha</taxon>
        <taxon>Entomobryoidea</taxon>
        <taxon>Orchesellidae</taxon>
        <taxon>Orchesellinae</taxon>
        <taxon>Orchesella</taxon>
    </lineage>
</organism>
<keyword evidence="7" id="KW-0812">Transmembrane</keyword>
<comment type="caution">
    <text evidence="9">The sequence shown here is derived from an EMBL/GenBank/DDBJ whole genome shotgun (WGS) entry which is preliminary data.</text>
</comment>
<evidence type="ECO:0000256" key="7">
    <source>
        <dbReference type="SAM" id="Phobius"/>
    </source>
</evidence>
<keyword evidence="2" id="KW-0479">Metal-binding</keyword>
<dbReference type="PANTHER" id="PTHR15067:SF4">
    <property type="entry name" value="E3 UBIQUITIN-PROTEIN LIGASE RNF8"/>
    <property type="match status" value="1"/>
</dbReference>
<dbReference type="InterPro" id="IPR001841">
    <property type="entry name" value="Znf_RING"/>
</dbReference>
<reference evidence="9 10" key="1">
    <citation type="submission" date="2024-08" db="EMBL/GenBank/DDBJ databases">
        <authorList>
            <person name="Cucini C."/>
            <person name="Frati F."/>
        </authorList>
    </citation>
    <scope>NUCLEOTIDE SEQUENCE [LARGE SCALE GENOMIC DNA]</scope>
</reference>
<accession>A0ABP1QHZ2</accession>
<dbReference type="EMBL" id="CAXLJM020000035">
    <property type="protein sequence ID" value="CAL8103721.1"/>
    <property type="molecule type" value="Genomic_DNA"/>
</dbReference>
<dbReference type="PANTHER" id="PTHR15067">
    <property type="entry name" value="E3 UBIQUITIN-PROTEIN LIGASE RNF8"/>
    <property type="match status" value="1"/>
</dbReference>